<sequence length="176" mass="19673">MEGENNEDENDGALDNYTPACEGSTVGDTLVRTFNRSMYETVRILSLSPRIICQKLLGQSAGESPQFSCPQSVVRLRILSWSTLDHSTTHHSPRIKCGRGLWTGETADFHLQTGPKFLTAVHSFSMGQQSAVHGLYGDAAFNIDMCIEFTLVKKDRQTEDRDEEKMIQCGTKHCKE</sequence>
<accession>A0ABR0AEL1</accession>
<organism evidence="1 2">
    <name type="scientific">Daphnia magna</name>
    <dbReference type="NCBI Taxonomy" id="35525"/>
    <lineage>
        <taxon>Eukaryota</taxon>
        <taxon>Metazoa</taxon>
        <taxon>Ecdysozoa</taxon>
        <taxon>Arthropoda</taxon>
        <taxon>Crustacea</taxon>
        <taxon>Branchiopoda</taxon>
        <taxon>Diplostraca</taxon>
        <taxon>Cladocera</taxon>
        <taxon>Anomopoda</taxon>
        <taxon>Daphniidae</taxon>
        <taxon>Daphnia</taxon>
    </lineage>
</organism>
<proteinExistence type="predicted"/>
<evidence type="ECO:0000313" key="2">
    <source>
        <dbReference type="Proteomes" id="UP001234178"/>
    </source>
</evidence>
<dbReference type="EMBL" id="JAOYFB010000037">
    <property type="protein sequence ID" value="KAK4023570.1"/>
    <property type="molecule type" value="Genomic_DNA"/>
</dbReference>
<gene>
    <name evidence="1" type="ORF">OUZ56_008972</name>
</gene>
<evidence type="ECO:0000313" key="1">
    <source>
        <dbReference type="EMBL" id="KAK4023570.1"/>
    </source>
</evidence>
<dbReference type="Proteomes" id="UP001234178">
    <property type="component" value="Unassembled WGS sequence"/>
</dbReference>
<keyword evidence="2" id="KW-1185">Reference proteome</keyword>
<name>A0ABR0AEL1_9CRUS</name>
<protein>
    <submittedName>
        <fullName evidence="1">Uncharacterized protein</fullName>
    </submittedName>
</protein>
<comment type="caution">
    <text evidence="1">The sequence shown here is derived from an EMBL/GenBank/DDBJ whole genome shotgun (WGS) entry which is preliminary data.</text>
</comment>
<reference evidence="1 2" key="1">
    <citation type="journal article" date="2023" name="Nucleic Acids Res.">
        <title>The hologenome of Daphnia magna reveals possible DNA methylation and microbiome-mediated evolution of the host genome.</title>
        <authorList>
            <person name="Chaturvedi A."/>
            <person name="Li X."/>
            <person name="Dhandapani V."/>
            <person name="Marshall H."/>
            <person name="Kissane S."/>
            <person name="Cuenca-Cambronero M."/>
            <person name="Asole G."/>
            <person name="Calvet F."/>
            <person name="Ruiz-Romero M."/>
            <person name="Marangio P."/>
            <person name="Guigo R."/>
            <person name="Rago D."/>
            <person name="Mirbahai L."/>
            <person name="Eastwood N."/>
            <person name="Colbourne J.K."/>
            <person name="Zhou J."/>
            <person name="Mallon E."/>
            <person name="Orsini L."/>
        </authorList>
    </citation>
    <scope>NUCLEOTIDE SEQUENCE [LARGE SCALE GENOMIC DNA]</scope>
    <source>
        <strain evidence="1">LRV0_1</strain>
    </source>
</reference>